<reference evidence="13" key="1">
    <citation type="journal article" date="2018" name="Genome Biol.">
        <title>SKESA: strategic k-mer extension for scrupulous assemblies.</title>
        <authorList>
            <person name="Souvorov A."/>
            <person name="Agarwala R."/>
            <person name="Lipman D.J."/>
        </authorList>
    </citation>
    <scope>NUCLEOTIDE SEQUENCE</scope>
    <source>
        <strain evidence="13">MA.CK_94/00004459</strain>
    </source>
</reference>
<feature type="binding site" evidence="11">
    <location>
        <position position="598"/>
    </location>
    <ligand>
        <name>Mg(2+)</name>
        <dbReference type="ChEBI" id="CHEBI:18420"/>
        <label>2</label>
    </ligand>
</feature>
<dbReference type="SUPFAM" id="SSF74650">
    <property type="entry name" value="Galactose mutarotase-like"/>
    <property type="match status" value="1"/>
</dbReference>
<dbReference type="GO" id="GO:0005990">
    <property type="term" value="P:lactose catabolic process"/>
    <property type="evidence" value="ECO:0007669"/>
    <property type="project" value="TreeGrafter"/>
</dbReference>
<name>A0A758AMU5_SALER</name>
<feature type="binding site" evidence="11">
    <location>
        <position position="462"/>
    </location>
    <ligand>
        <name>Mg(2+)</name>
        <dbReference type="ChEBI" id="CHEBI:18420"/>
        <label>1</label>
    </ligand>
</feature>
<dbReference type="Pfam" id="PF02836">
    <property type="entry name" value="Glyco_hydro_2_C"/>
    <property type="match status" value="1"/>
</dbReference>
<dbReference type="Pfam" id="PF16353">
    <property type="entry name" value="LacZ_4"/>
    <property type="match status" value="1"/>
</dbReference>
<feature type="binding site" evidence="11">
    <location>
        <position position="605"/>
    </location>
    <ligand>
        <name>Na(+)</name>
        <dbReference type="ChEBI" id="CHEBI:29101"/>
    </ligand>
</feature>
<dbReference type="AlphaFoldDB" id="A0A758AMU5"/>
<evidence type="ECO:0000256" key="3">
    <source>
        <dbReference type="ARBA" id="ARBA00012756"/>
    </source>
</evidence>
<dbReference type="GO" id="GO:0009341">
    <property type="term" value="C:beta-galactosidase complex"/>
    <property type="evidence" value="ECO:0007669"/>
    <property type="project" value="InterPro"/>
</dbReference>
<comment type="cofactor">
    <cofactor evidence="11">
        <name>Na(+)</name>
        <dbReference type="ChEBI" id="CHEBI:29101"/>
    </cofactor>
    <text evidence="11">Binds 1 sodium ion per monomer.</text>
</comment>
<dbReference type="Gene3D" id="2.60.40.10">
    <property type="entry name" value="Immunoglobulins"/>
    <property type="match status" value="2"/>
</dbReference>
<dbReference type="InterPro" id="IPR017853">
    <property type="entry name" value="GH"/>
</dbReference>
<dbReference type="InterPro" id="IPR032312">
    <property type="entry name" value="LacZ_4"/>
</dbReference>
<evidence type="ECO:0000256" key="7">
    <source>
        <dbReference type="ARBA" id="ARBA00022842"/>
    </source>
</evidence>
<dbReference type="InterPro" id="IPR013783">
    <property type="entry name" value="Ig-like_fold"/>
</dbReference>
<keyword evidence="9 11" id="KW-0326">Glycosidase</keyword>
<dbReference type="SUPFAM" id="SSF49303">
    <property type="entry name" value="beta-Galactosidase/glucuronidase domain"/>
    <property type="match status" value="2"/>
</dbReference>
<feature type="binding site" evidence="11">
    <location>
        <position position="998"/>
    </location>
    <ligand>
        <name>substrate</name>
    </ligand>
</feature>
<comment type="similarity">
    <text evidence="2 11">Belongs to the glycosyl hydrolase 2 family.</text>
</comment>
<comment type="caution">
    <text evidence="13">The sequence shown here is derived from an EMBL/GenBank/DDBJ whole genome shotgun (WGS) entry which is preliminary data.</text>
</comment>
<dbReference type="SUPFAM" id="SSF51445">
    <property type="entry name" value="(Trans)glycosidases"/>
    <property type="match status" value="1"/>
</dbReference>
<keyword evidence="7 11" id="KW-0460">Magnesium</keyword>
<evidence type="ECO:0000256" key="1">
    <source>
        <dbReference type="ARBA" id="ARBA00001412"/>
    </source>
</evidence>
<organism evidence="13">
    <name type="scientific">Salmonella enterica</name>
    <name type="common">Salmonella choleraesuis</name>
    <dbReference type="NCBI Taxonomy" id="28901"/>
    <lineage>
        <taxon>Bacteria</taxon>
        <taxon>Pseudomonadati</taxon>
        <taxon>Pseudomonadota</taxon>
        <taxon>Gammaproteobacteria</taxon>
        <taxon>Enterobacterales</taxon>
        <taxon>Enterobacteriaceae</taxon>
        <taxon>Salmonella</taxon>
    </lineage>
</organism>
<dbReference type="InterPro" id="IPR023230">
    <property type="entry name" value="Glyco_hydro_2_CS"/>
</dbReference>
<dbReference type="Gene3D" id="3.20.20.80">
    <property type="entry name" value="Glycosidases"/>
    <property type="match status" value="1"/>
</dbReference>
<dbReference type="SUPFAM" id="SSF49785">
    <property type="entry name" value="Galactose-binding domain-like"/>
    <property type="match status" value="1"/>
</dbReference>
<dbReference type="InterPro" id="IPR011013">
    <property type="entry name" value="Gal_mutarotase_sf_dom"/>
</dbReference>
<dbReference type="EC" id="3.2.1.23" evidence="3 11"/>
<dbReference type="PANTHER" id="PTHR46323">
    <property type="entry name" value="BETA-GALACTOSIDASE"/>
    <property type="match status" value="1"/>
</dbReference>
<evidence type="ECO:0000313" key="13">
    <source>
        <dbReference type="EMBL" id="HAG0930178.1"/>
    </source>
</evidence>
<proteinExistence type="inferred from homology"/>
<dbReference type="Pfam" id="PF02837">
    <property type="entry name" value="Glyco_hydro_2_N"/>
    <property type="match status" value="1"/>
</dbReference>
<feature type="active site" description="Nucleophile" evidence="11">
    <location>
        <position position="538"/>
    </location>
</feature>
<feature type="site" description="Transition state stabilizer" evidence="11">
    <location>
        <position position="358"/>
    </location>
</feature>
<evidence type="ECO:0000259" key="12">
    <source>
        <dbReference type="SMART" id="SM01038"/>
    </source>
</evidence>
<accession>A0A758AMU5</accession>
<comment type="catalytic activity">
    <reaction evidence="1 11">
        <text>Hydrolysis of terminal non-reducing beta-D-galactose residues in beta-D-galactosides.</text>
        <dbReference type="EC" id="3.2.1.23"/>
    </reaction>
</comment>
<evidence type="ECO:0000256" key="5">
    <source>
        <dbReference type="ARBA" id="ARBA00022723"/>
    </source>
</evidence>
<dbReference type="InterPro" id="IPR014718">
    <property type="entry name" value="GH-type_carb-bd"/>
</dbReference>
<sequence>MATTNQTMASVLARRDWENPAVTSLNRLAAHPSFASWRDADEALKDSGSPSLRQLNGLWQFSYFTSPEHIPENWIKEDLPDSRGIPVPSNWQMQGYDEPIYTNVIYPIPVTPPFVPSKNATGCYSLTFSADDNWLMTGQTRIIFDGVSSAFHLWCNGQWIGYAQDSRLPSEFDLTGVLISGKNRIAVMVLRWSDGSYLEDQDMWRMSGIFRDVTLLHKPSAGIADYHVKTIHGADFCHAKLEACISLYGDHLSGAEVEATLWRNGCMVSGCRQHPGSKQVDERGGWAEQVLLSLPVEAPLLWSAENPYLYRVVFSLYDNQGNLLECEACDIGFRKIEISNGLLKINGKPLLIRGVNRHEHHPENGQVMDEDTMLRDIRMMKQNNFNAVRCSHYPNHPLWYKLCDRYGLYVVDEANIETHGMEPMNRLTDDPLWLPAMAERVCRMVQRDRNHPSVIIWSLGNESGYGINHDALYHWVKAIDPTRPVQYEGGGADTPVTDIVCPMYARVEQDQLFPWGAKWSIKKWVSLPDETRPLILCEYAHAMGNSLGGFHKYWQAFRQYPRLQGGFIWDWVDQSLTKYDDNGKAWSAYGGDFGDKPNDRQFCMNGLVFADRTPHPALYEACQAQQYFQFILSDSPQPYIEVISEYLFRRTDNESLHWSLRLNGQTIAEGNVVLNVAPQGRQVLPLDLPAVSDAGQLWLSVEVHQISATAWCEAGYCCAWQQWQLPSPLYELKPFNGETLPTLDITENDYIISINTEQWYFERNKGTLTQWISKGKKVLLSPLTDQFTRAPLDNDTGIAGDPSSWTERWKTAGMYDMQSRVVCCEAEVMMKGVEIRTVHFWEAGGKTLFISRKVWHINGAGELSITTDIDIACGTPPPARIGITCQIAEVNPTATWLGLGPHENYPDRKHSARFDRWQCSLVDLYTPYVVPSENGLRCETLRLRYGDNLWSGYFNFNLGRYSQKQLHDVSHRHLLKEEQGTWINIDGYHMGVGGDDSWTPGVAPEYLLLKHHYHYVITWRRNQHCPEIFV</sequence>
<dbReference type="PRINTS" id="PR00132">
    <property type="entry name" value="GLHYDRLASE2"/>
</dbReference>
<dbReference type="NCBIfam" id="NF007074">
    <property type="entry name" value="PRK09525.1"/>
    <property type="match status" value="1"/>
</dbReference>
<dbReference type="Pfam" id="PF00703">
    <property type="entry name" value="Glyco_hydro_2"/>
    <property type="match status" value="1"/>
</dbReference>
<dbReference type="PROSITE" id="PS00608">
    <property type="entry name" value="GLYCOSYL_HYDROL_F2_2"/>
    <property type="match status" value="1"/>
</dbReference>
<gene>
    <name evidence="11" type="primary">lacZ</name>
    <name evidence="13" type="ORF">G8S40_004229</name>
</gene>
<comment type="subunit">
    <text evidence="11">Homotetramer.</text>
</comment>
<reference evidence="13" key="2">
    <citation type="submission" date="2020-02" db="EMBL/GenBank/DDBJ databases">
        <authorList>
            <consortium name="NCBI Pathogen Detection Project"/>
        </authorList>
    </citation>
    <scope>NUCLEOTIDE SEQUENCE</scope>
    <source>
        <strain evidence="13">MA.CK_94/00004459</strain>
    </source>
</reference>
<dbReference type="InterPro" id="IPR004199">
    <property type="entry name" value="B-gal_small/dom_5"/>
</dbReference>
<feature type="binding site" evidence="11">
    <location>
        <position position="605"/>
    </location>
    <ligand>
        <name>substrate</name>
    </ligand>
</feature>
<dbReference type="HAMAP" id="MF_01687">
    <property type="entry name" value="Beta_gal"/>
    <property type="match status" value="1"/>
</dbReference>
<dbReference type="EMBL" id="DAAXGR010000015">
    <property type="protein sequence ID" value="HAG0930178.1"/>
    <property type="molecule type" value="Genomic_DNA"/>
</dbReference>
<dbReference type="Pfam" id="PF02929">
    <property type="entry name" value="Bgal_small_N"/>
    <property type="match status" value="1"/>
</dbReference>
<evidence type="ECO:0000256" key="6">
    <source>
        <dbReference type="ARBA" id="ARBA00022801"/>
    </source>
</evidence>
<evidence type="ECO:0000256" key="8">
    <source>
        <dbReference type="ARBA" id="ARBA00023053"/>
    </source>
</evidence>
<evidence type="ECO:0000256" key="11">
    <source>
        <dbReference type="HAMAP-Rule" id="MF_01687"/>
    </source>
</evidence>
<dbReference type="PROSITE" id="PS00719">
    <property type="entry name" value="GLYCOSYL_HYDROL_F2_1"/>
    <property type="match status" value="1"/>
</dbReference>
<dbReference type="GO" id="GO:0030246">
    <property type="term" value="F:carbohydrate binding"/>
    <property type="evidence" value="ECO:0007669"/>
    <property type="project" value="InterPro"/>
</dbReference>
<feature type="binding site" evidence="11">
    <location>
        <begin position="538"/>
        <end position="541"/>
    </location>
    <ligand>
        <name>substrate</name>
    </ligand>
</feature>
<evidence type="ECO:0000256" key="2">
    <source>
        <dbReference type="ARBA" id="ARBA00007401"/>
    </source>
</evidence>
<evidence type="ECO:0000256" key="4">
    <source>
        <dbReference type="ARBA" id="ARBA00013303"/>
    </source>
</evidence>
<feature type="domain" description="Beta galactosidase small chain/" evidence="12">
    <location>
        <begin position="751"/>
        <end position="1020"/>
    </location>
</feature>
<keyword evidence="5 11" id="KW-0479">Metal-binding</keyword>
<feature type="binding site" evidence="11">
    <location>
        <position position="602"/>
    </location>
    <ligand>
        <name>Na(+)</name>
        <dbReference type="ChEBI" id="CHEBI:29101"/>
    </ligand>
</feature>
<dbReference type="InterPro" id="IPR050347">
    <property type="entry name" value="Bact_Beta-galactosidase"/>
</dbReference>
<dbReference type="InterPro" id="IPR036156">
    <property type="entry name" value="Beta-gal/glucu_dom_sf"/>
</dbReference>
<dbReference type="SMART" id="SM01038">
    <property type="entry name" value="Bgal_small_N"/>
    <property type="match status" value="1"/>
</dbReference>
<dbReference type="FunFam" id="3.20.20.80:FF:000018">
    <property type="entry name" value="Beta-galactosidase"/>
    <property type="match status" value="1"/>
</dbReference>
<dbReference type="InterPro" id="IPR023933">
    <property type="entry name" value="Glyco_hydro_2_beta_Galsidase"/>
</dbReference>
<keyword evidence="6 11" id="KW-0378">Hydrolase</keyword>
<dbReference type="Gene3D" id="2.60.120.260">
    <property type="entry name" value="Galactose-binding domain-like"/>
    <property type="match status" value="1"/>
</dbReference>
<dbReference type="InterPro" id="IPR006102">
    <property type="entry name" value="Ig-like_GH2"/>
</dbReference>
<feature type="site" description="Transition state stabilizer" evidence="11">
    <location>
        <position position="392"/>
    </location>
</feature>
<dbReference type="InterPro" id="IPR006104">
    <property type="entry name" value="Glyco_hydro_2_N"/>
</dbReference>
<feature type="binding site" evidence="11">
    <location>
        <position position="417"/>
    </location>
    <ligand>
        <name>Mg(2+)</name>
        <dbReference type="ChEBI" id="CHEBI:18420"/>
        <label>1</label>
    </ligand>
</feature>
<dbReference type="InterPro" id="IPR008979">
    <property type="entry name" value="Galactose-bd-like_sf"/>
</dbReference>
<dbReference type="GO" id="GO:0004565">
    <property type="term" value="F:beta-galactosidase activity"/>
    <property type="evidence" value="ECO:0007669"/>
    <property type="project" value="UniProtKB-EC"/>
</dbReference>
<dbReference type="InterPro" id="IPR006101">
    <property type="entry name" value="Glyco_hydro_2"/>
</dbReference>
<feature type="binding site" evidence="11">
    <location>
        <position position="202"/>
    </location>
    <ligand>
        <name>substrate</name>
    </ligand>
</feature>
<feature type="binding site" evidence="11">
    <location>
        <position position="202"/>
    </location>
    <ligand>
        <name>Na(+)</name>
        <dbReference type="ChEBI" id="CHEBI:29101"/>
    </ligand>
</feature>
<feature type="binding site" evidence="11">
    <location>
        <position position="462"/>
    </location>
    <ligand>
        <name>substrate</name>
    </ligand>
</feature>
<evidence type="ECO:0000256" key="9">
    <source>
        <dbReference type="ARBA" id="ARBA00023295"/>
    </source>
</evidence>
<feature type="binding site" evidence="11">
    <location>
        <position position="419"/>
    </location>
    <ligand>
        <name>Mg(2+)</name>
        <dbReference type="ChEBI" id="CHEBI:18420"/>
        <label>1</label>
    </ligand>
</feature>
<feature type="binding site" evidence="11">
    <location>
        <position position="103"/>
    </location>
    <ligand>
        <name>substrate</name>
    </ligand>
</feature>
<dbReference type="InterPro" id="IPR023232">
    <property type="entry name" value="Glyco_hydro_2_AS"/>
</dbReference>
<keyword evidence="8 11" id="KW-0915">Sodium</keyword>
<feature type="active site" description="Proton donor" evidence="11">
    <location>
        <position position="462"/>
    </location>
</feature>
<comment type="cofactor">
    <cofactor evidence="11">
        <name>Mg(2+)</name>
        <dbReference type="ChEBI" id="CHEBI:18420"/>
    </cofactor>
    <text evidence="11">Binds 2 magnesium ions per monomer.</text>
</comment>
<protein>
    <recommendedName>
        <fullName evidence="4 11">Beta-galactosidase</fullName>
        <shortName evidence="11">Beta-gal</shortName>
        <ecNumber evidence="3 11">3.2.1.23</ecNumber>
    </recommendedName>
    <alternativeName>
        <fullName evidence="10 11">Lactase</fullName>
    </alternativeName>
</protein>
<dbReference type="GO" id="GO:0000287">
    <property type="term" value="F:magnesium ion binding"/>
    <property type="evidence" value="ECO:0007669"/>
    <property type="project" value="UniProtKB-UniRule"/>
</dbReference>
<evidence type="ECO:0000256" key="10">
    <source>
        <dbReference type="ARBA" id="ARBA00032230"/>
    </source>
</evidence>
<dbReference type="Gene3D" id="2.70.98.10">
    <property type="match status" value="1"/>
</dbReference>
<dbReference type="InterPro" id="IPR006103">
    <property type="entry name" value="Glyco_hydro_2_cat"/>
</dbReference>
<dbReference type="PANTHER" id="PTHR46323:SF2">
    <property type="entry name" value="BETA-GALACTOSIDASE"/>
    <property type="match status" value="1"/>
</dbReference>